<keyword evidence="4" id="KW-1185">Reference proteome</keyword>
<organism evidence="3 4">
    <name type="scientific">Actinokineospora bangkokensis</name>
    <dbReference type="NCBI Taxonomy" id="1193682"/>
    <lineage>
        <taxon>Bacteria</taxon>
        <taxon>Bacillati</taxon>
        <taxon>Actinomycetota</taxon>
        <taxon>Actinomycetes</taxon>
        <taxon>Pseudonocardiales</taxon>
        <taxon>Pseudonocardiaceae</taxon>
        <taxon>Actinokineospora</taxon>
    </lineage>
</organism>
<dbReference type="GO" id="GO:0016705">
    <property type="term" value="F:oxidoreductase activity, acting on paired donors, with incorporation or reduction of molecular oxygen"/>
    <property type="evidence" value="ECO:0007669"/>
    <property type="project" value="InterPro"/>
</dbReference>
<evidence type="ECO:0000259" key="2">
    <source>
        <dbReference type="Pfam" id="PF00296"/>
    </source>
</evidence>
<sequence length="278" mass="29609">MAAELGRVGVWAAHTAWVDRADAAAEVEELGFGALWLGVNPGGDLAIVDTLLAGTRALAVGTSIVNIWADGPAGIATAFDRIATRHPDRFVLGLGASHQVVVEAITDKTYAKPYTKLVEYLDQLAVPADAVALGVQGPRSLELAASRTRGALPYLVTPEHTAQAREVLGTALLAPEQHVLLETDPAKARETARRHLTPYFGMPNYTNNWRRLGFSEDDVKGSDRLVDALVAWGDEDAVKARVDEHLAAGADHVCVQVLTDEEGPALAAYRRLGPALTA</sequence>
<dbReference type="InterPro" id="IPR036661">
    <property type="entry name" value="Luciferase-like_sf"/>
</dbReference>
<comment type="caution">
    <text evidence="3">The sequence shown here is derived from an EMBL/GenBank/DDBJ whole genome shotgun (WGS) entry which is preliminary data.</text>
</comment>
<evidence type="ECO:0000256" key="1">
    <source>
        <dbReference type="ARBA" id="ARBA00023002"/>
    </source>
</evidence>
<dbReference type="AlphaFoldDB" id="A0A1Q9LFX4"/>
<dbReference type="Proteomes" id="UP000186040">
    <property type="component" value="Unassembled WGS sequence"/>
</dbReference>
<dbReference type="Pfam" id="PF00296">
    <property type="entry name" value="Bac_luciferase"/>
    <property type="match status" value="1"/>
</dbReference>
<keyword evidence="1" id="KW-0560">Oxidoreductase</keyword>
<dbReference type="Gene3D" id="3.20.20.30">
    <property type="entry name" value="Luciferase-like domain"/>
    <property type="match status" value="2"/>
</dbReference>
<dbReference type="InterPro" id="IPR011251">
    <property type="entry name" value="Luciferase-like_dom"/>
</dbReference>
<dbReference type="PANTHER" id="PTHR43244:SF1">
    <property type="entry name" value="5,10-METHYLENETETRAHYDROMETHANOPTERIN REDUCTASE"/>
    <property type="match status" value="1"/>
</dbReference>
<evidence type="ECO:0000313" key="4">
    <source>
        <dbReference type="Proteomes" id="UP000186040"/>
    </source>
</evidence>
<accession>A0A1Q9LFX4</accession>
<protein>
    <recommendedName>
        <fullName evidence="2">Luciferase-like domain-containing protein</fullName>
    </recommendedName>
</protein>
<dbReference type="EMBL" id="MKQR01000026">
    <property type="protein sequence ID" value="OLR90920.1"/>
    <property type="molecule type" value="Genomic_DNA"/>
</dbReference>
<proteinExistence type="predicted"/>
<dbReference type="InterPro" id="IPR019922">
    <property type="entry name" value="Lucif-like_OxRdatse_MSMEG_4141"/>
</dbReference>
<dbReference type="RefSeq" id="WP_075977593.1">
    <property type="nucleotide sequence ID" value="NZ_MKQR01000026.1"/>
</dbReference>
<name>A0A1Q9LFX4_9PSEU</name>
<dbReference type="InterPro" id="IPR050564">
    <property type="entry name" value="F420-G6PD/mer"/>
</dbReference>
<dbReference type="NCBIfam" id="TIGR03620">
    <property type="entry name" value="F420_MSMEG_4141"/>
    <property type="match status" value="1"/>
</dbReference>
<feature type="domain" description="Luciferase-like" evidence="2">
    <location>
        <begin position="18"/>
        <end position="122"/>
    </location>
</feature>
<reference evidence="3 4" key="1">
    <citation type="submission" date="2016-10" db="EMBL/GenBank/DDBJ databases">
        <title>The Draft Genome Sequence of Actinokineospora bangkokensis 44EHWT reveals the biosynthetic pathway of antifungal compounds Thailandins with unusual extender unit butylmalonyl-CoA.</title>
        <authorList>
            <person name="Greule A."/>
            <person name="Intra B."/>
            <person name="Flemming S."/>
            <person name="Rommel M.G."/>
            <person name="Panbangred W."/>
            <person name="Bechthold A."/>
        </authorList>
    </citation>
    <scope>NUCLEOTIDE SEQUENCE [LARGE SCALE GENOMIC DNA]</scope>
    <source>
        <strain evidence="3 4">44EHW</strain>
    </source>
</reference>
<dbReference type="SUPFAM" id="SSF51679">
    <property type="entry name" value="Bacterial luciferase-like"/>
    <property type="match status" value="1"/>
</dbReference>
<evidence type="ECO:0000313" key="3">
    <source>
        <dbReference type="EMBL" id="OLR90920.1"/>
    </source>
</evidence>
<dbReference type="PANTHER" id="PTHR43244">
    <property type="match status" value="1"/>
</dbReference>
<gene>
    <name evidence="3" type="ORF">BJP25_30660</name>
</gene>
<dbReference type="OrthoDB" id="4760590at2"/>
<dbReference type="STRING" id="1193682.BJP25_30660"/>